<feature type="non-terminal residue" evidence="1">
    <location>
        <position position="91"/>
    </location>
</feature>
<dbReference type="EMBL" id="LHXV01000030">
    <property type="protein sequence ID" value="KXB01031.1"/>
    <property type="molecule type" value="Genomic_DNA"/>
</dbReference>
<organism evidence="1 2">
    <name type="scientific">candidate division MSBL1 archaeon SCGC-AAA259O05</name>
    <dbReference type="NCBI Taxonomy" id="1698271"/>
    <lineage>
        <taxon>Archaea</taxon>
        <taxon>Methanobacteriati</taxon>
        <taxon>Methanobacteriota</taxon>
        <taxon>candidate division MSBL1</taxon>
    </lineage>
</organism>
<protein>
    <submittedName>
        <fullName evidence="1">Uncharacterized protein</fullName>
    </submittedName>
</protein>
<name>A0A133V3M6_9EURY</name>
<evidence type="ECO:0000313" key="1">
    <source>
        <dbReference type="EMBL" id="KXB01031.1"/>
    </source>
</evidence>
<proteinExistence type="predicted"/>
<comment type="caution">
    <text evidence="1">The sequence shown here is derived from an EMBL/GenBank/DDBJ whole genome shotgun (WGS) entry which is preliminary data.</text>
</comment>
<sequence>MNELKDLTDYRNVVGEEKISEIYRKASALSEKKQHFLRENNRKNVRDVPVKRRSFKFFLVSELVEKVYDVFFIKKFHNCLSRVPILSEAEP</sequence>
<dbReference type="Proteomes" id="UP000070344">
    <property type="component" value="Unassembled WGS sequence"/>
</dbReference>
<reference evidence="1 2" key="1">
    <citation type="journal article" date="2016" name="Sci. Rep.">
        <title>Metabolic traits of an uncultured archaeal lineage -MSBL1- from brine pools of the Red Sea.</title>
        <authorList>
            <person name="Mwirichia R."/>
            <person name="Alam I."/>
            <person name="Rashid M."/>
            <person name="Vinu M."/>
            <person name="Ba-Alawi W."/>
            <person name="Anthony Kamau A."/>
            <person name="Kamanda Ngugi D."/>
            <person name="Goker M."/>
            <person name="Klenk H.P."/>
            <person name="Bajic V."/>
            <person name="Stingl U."/>
        </authorList>
    </citation>
    <scope>NUCLEOTIDE SEQUENCE [LARGE SCALE GENOMIC DNA]</scope>
    <source>
        <strain evidence="1">SCGC-AAA259O05</strain>
    </source>
</reference>
<dbReference type="AlphaFoldDB" id="A0A133V3M6"/>
<accession>A0A133V3M6</accession>
<keyword evidence="2" id="KW-1185">Reference proteome</keyword>
<evidence type="ECO:0000313" key="2">
    <source>
        <dbReference type="Proteomes" id="UP000070344"/>
    </source>
</evidence>
<gene>
    <name evidence="1" type="ORF">AKJ41_03040</name>
</gene>